<organism evidence="3">
    <name type="scientific">marine sediment metagenome</name>
    <dbReference type="NCBI Taxonomy" id="412755"/>
    <lineage>
        <taxon>unclassified sequences</taxon>
        <taxon>metagenomes</taxon>
        <taxon>ecological metagenomes</taxon>
    </lineage>
</organism>
<feature type="region of interest" description="Disordered" evidence="2">
    <location>
        <begin position="214"/>
        <end position="237"/>
    </location>
</feature>
<evidence type="ECO:0000256" key="1">
    <source>
        <dbReference type="SAM" id="Coils"/>
    </source>
</evidence>
<feature type="non-terminal residue" evidence="3">
    <location>
        <position position="1"/>
    </location>
</feature>
<sequence length="269" mass="27815">AESIGKAYAASTISGISTGLLGYGIGKIGFGDVEAGVASKFGKSFLSKKAFGGLGEALEELPQSAQEAAWNNWAMDRPIGEGVAKAATAGALTGFAAGGALASGKVAKPTITDEDMVSEDTTKVEAFVDDFVGDVATDVEAPRSELPIVPQSVRDKRTAAIARQAEAKVQAKEQKEFEAKVQEAQAKKEAGEATEQETTDIINGLVADKVKAEATRRANAESLEANTTGKPSTAEESAAAFIPEVGQDFTVDDDTVTPTSEVAVETTKP</sequence>
<reference evidence="3" key="1">
    <citation type="journal article" date="2014" name="Front. Microbiol.">
        <title>High frequency of phylogenetically diverse reductive dehalogenase-homologous genes in deep subseafloor sedimentary metagenomes.</title>
        <authorList>
            <person name="Kawai M."/>
            <person name="Futagami T."/>
            <person name="Toyoda A."/>
            <person name="Takaki Y."/>
            <person name="Nishi S."/>
            <person name="Hori S."/>
            <person name="Arai W."/>
            <person name="Tsubouchi T."/>
            <person name="Morono Y."/>
            <person name="Uchiyama I."/>
            <person name="Ito T."/>
            <person name="Fujiyama A."/>
            <person name="Inagaki F."/>
            <person name="Takami H."/>
        </authorList>
    </citation>
    <scope>NUCLEOTIDE SEQUENCE</scope>
    <source>
        <strain evidence="3">Expedition CK06-06</strain>
    </source>
</reference>
<dbReference type="EMBL" id="BARS01023813">
    <property type="protein sequence ID" value="GAG00974.1"/>
    <property type="molecule type" value="Genomic_DNA"/>
</dbReference>
<comment type="caution">
    <text evidence="3">The sequence shown here is derived from an EMBL/GenBank/DDBJ whole genome shotgun (WGS) entry which is preliminary data.</text>
</comment>
<feature type="compositionally biased region" description="Polar residues" evidence="2">
    <location>
        <begin position="224"/>
        <end position="235"/>
    </location>
</feature>
<accession>X0U5F8</accession>
<feature type="coiled-coil region" evidence="1">
    <location>
        <begin position="167"/>
        <end position="194"/>
    </location>
</feature>
<gene>
    <name evidence="3" type="ORF">S01H1_37893</name>
</gene>
<protein>
    <submittedName>
        <fullName evidence="3">Uncharacterized protein</fullName>
    </submittedName>
</protein>
<name>X0U5F8_9ZZZZ</name>
<keyword evidence="1" id="KW-0175">Coiled coil</keyword>
<feature type="non-terminal residue" evidence="3">
    <location>
        <position position="269"/>
    </location>
</feature>
<feature type="region of interest" description="Disordered" evidence="2">
    <location>
        <begin position="249"/>
        <end position="269"/>
    </location>
</feature>
<evidence type="ECO:0000256" key="2">
    <source>
        <dbReference type="SAM" id="MobiDB-lite"/>
    </source>
</evidence>
<proteinExistence type="predicted"/>
<dbReference type="AlphaFoldDB" id="X0U5F8"/>
<evidence type="ECO:0000313" key="3">
    <source>
        <dbReference type="EMBL" id="GAG00974.1"/>
    </source>
</evidence>